<dbReference type="PROSITE" id="PS00211">
    <property type="entry name" value="ABC_TRANSPORTER_1"/>
    <property type="match status" value="1"/>
</dbReference>
<dbReference type="OrthoDB" id="9762778at2"/>
<name>A0A415E7A3_9FIRM</name>
<keyword evidence="9 10" id="KW-0472">Membrane</keyword>
<keyword evidence="7" id="KW-0067">ATP-binding</keyword>
<dbReference type="Gene3D" id="3.40.50.300">
    <property type="entry name" value="P-loop containing nucleotide triphosphate hydrolases"/>
    <property type="match status" value="1"/>
</dbReference>
<protein>
    <submittedName>
        <fullName evidence="13">NHLP bacteriocin export ABC transporter permease/ATPase subunit</fullName>
    </submittedName>
</protein>
<dbReference type="InterPro" id="IPR011527">
    <property type="entry name" value="ABC1_TM_dom"/>
</dbReference>
<organism evidence="13 14">
    <name type="scientific">Emergencia timonensis</name>
    <dbReference type="NCBI Taxonomy" id="1776384"/>
    <lineage>
        <taxon>Bacteria</taxon>
        <taxon>Bacillati</taxon>
        <taxon>Bacillota</taxon>
        <taxon>Clostridia</taxon>
        <taxon>Peptostreptococcales</taxon>
        <taxon>Anaerovoracaceae</taxon>
        <taxon>Emergencia</taxon>
    </lineage>
</organism>
<dbReference type="AlphaFoldDB" id="A0A415E7A3"/>
<dbReference type="STRING" id="1776384.GCA_900086585_02945"/>
<reference evidence="13 14" key="1">
    <citation type="submission" date="2018-08" db="EMBL/GenBank/DDBJ databases">
        <title>A genome reference for cultivated species of the human gut microbiota.</title>
        <authorList>
            <person name="Zou Y."/>
            <person name="Xue W."/>
            <person name="Luo G."/>
        </authorList>
    </citation>
    <scope>NUCLEOTIDE SEQUENCE [LARGE SCALE GENOMIC DNA]</scope>
    <source>
        <strain evidence="13 14">AM07-24</strain>
    </source>
</reference>
<dbReference type="InterPro" id="IPR003439">
    <property type="entry name" value="ABC_transporter-like_ATP-bd"/>
</dbReference>
<keyword evidence="6" id="KW-0378">Hydrolase</keyword>
<keyword evidence="4 10" id="KW-0812">Transmembrane</keyword>
<feature type="transmembrane region" description="Helical" evidence="10">
    <location>
        <begin position="432"/>
        <end position="454"/>
    </location>
</feature>
<feature type="transmembrane region" description="Helical" evidence="10">
    <location>
        <begin position="211"/>
        <end position="235"/>
    </location>
</feature>
<evidence type="ECO:0000256" key="8">
    <source>
        <dbReference type="ARBA" id="ARBA00022989"/>
    </source>
</evidence>
<feature type="transmembrane region" description="Helical" evidence="10">
    <location>
        <begin position="400"/>
        <end position="420"/>
    </location>
</feature>
<dbReference type="PANTHER" id="PTHR24221:SF654">
    <property type="entry name" value="ATP-BINDING CASSETTE SUB-FAMILY B MEMBER 6"/>
    <property type="match status" value="1"/>
</dbReference>
<evidence type="ECO:0000259" key="11">
    <source>
        <dbReference type="PROSITE" id="PS50893"/>
    </source>
</evidence>
<dbReference type="NCBIfam" id="TIGR03797">
    <property type="entry name" value="NHLM_micro_ABC2"/>
    <property type="match status" value="1"/>
</dbReference>
<keyword evidence="2" id="KW-0813">Transport</keyword>
<dbReference type="RefSeq" id="WP_118333705.1">
    <property type="nucleotide sequence ID" value="NZ_AP025567.1"/>
</dbReference>
<dbReference type="Pfam" id="PF00664">
    <property type="entry name" value="ABC_membrane"/>
    <property type="match status" value="1"/>
</dbReference>
<dbReference type="Pfam" id="PF00005">
    <property type="entry name" value="ABC_tran"/>
    <property type="match status" value="1"/>
</dbReference>
<dbReference type="InterPro" id="IPR039421">
    <property type="entry name" value="Type_1_exporter"/>
</dbReference>
<dbReference type="EMBL" id="QRMS01000001">
    <property type="protein sequence ID" value="RHJ89609.1"/>
    <property type="molecule type" value="Genomic_DNA"/>
</dbReference>
<evidence type="ECO:0000256" key="6">
    <source>
        <dbReference type="ARBA" id="ARBA00022807"/>
    </source>
</evidence>
<feature type="domain" description="ABC transporter" evidence="11">
    <location>
        <begin position="488"/>
        <end position="721"/>
    </location>
</feature>
<dbReference type="FunFam" id="3.40.50.300:FF:000299">
    <property type="entry name" value="ABC transporter ATP-binding protein/permease"/>
    <property type="match status" value="1"/>
</dbReference>
<feature type="transmembrane region" description="Helical" evidence="10">
    <location>
        <begin position="317"/>
        <end position="341"/>
    </location>
</feature>
<evidence type="ECO:0000259" key="12">
    <source>
        <dbReference type="PROSITE" id="PS50929"/>
    </source>
</evidence>
<dbReference type="GO" id="GO:0005524">
    <property type="term" value="F:ATP binding"/>
    <property type="evidence" value="ECO:0007669"/>
    <property type="project" value="UniProtKB-KW"/>
</dbReference>
<feature type="transmembrane region" description="Helical" evidence="10">
    <location>
        <begin position="178"/>
        <end position="199"/>
    </location>
</feature>
<dbReference type="InterPro" id="IPR022515">
    <property type="entry name" value="NHPM_micro_ABC2"/>
</dbReference>
<keyword evidence="6" id="KW-0645">Protease</keyword>
<evidence type="ECO:0000256" key="1">
    <source>
        <dbReference type="ARBA" id="ARBA00004651"/>
    </source>
</evidence>
<dbReference type="InterPro" id="IPR036640">
    <property type="entry name" value="ABC1_TM_sf"/>
</dbReference>
<keyword evidence="8 10" id="KW-1133">Transmembrane helix</keyword>
<sequence length="724" mass="80175">MSWFGEQLEERKAKDNELFEGAFQDLSSVVMPSAGRQKMEDSIEESQSAIEAILKYLHVKIAEVPEEIKDLNDQIEYMLRPIGVMRRRVELTDTWYRDSINPILAAKKDGTVVALLPSRTSGYSYFDKQRGRRIRVTKKVAEDFETDAYCFYRAFPLKSLNIKDLVVFMAKSLSFWDYAYVAALTLAVSLIGLITPYATQMIFSSVIPAGVSFYVLPMAILVVTSLVANNLFGICNTVLDTKIEKKLSVAVKSASMARLLLLPAGFFKSYSSGELSKRLESMDTLTKMLQDTIMNTGLTAVFSIVYVVQITRYSKALAVAAVAILLLNLVYTMVSSILQLGYSRKRLAASAKLSGMVFALFSGIQKIKLSGSEKRMFGRWAKTYKTSADLEYNPPIIIRLAPVFTVIFTFGNLLVLYYIAAVTGVSAADYMAFTTSYGLVSTAIMGLSSITNVISDIKPAMEMVEPIMKTMPEVEENKKAVTKLNGSIELSNISFQYSPDGPKIIDNLSLKIRPNQYVAIVGKTGCGKSTLMRILLGFEKPQTGSVYFDGKDLDSLDVKSVRRNIGVVMQNSSLFAGDIYSNIVVSAPWLDLEDAWEAARMAGIAEDIQRMPMNMHTVISEGSGGISGGQKQRIMIARAIAPKPKIIMFDEATSALDNITQKQVSESLSGLRSTRIVIAHRLSTIKQCDRIIYLEDGKIAEDGTFDQLVALNGKFAELVRRQMI</sequence>
<evidence type="ECO:0000256" key="3">
    <source>
        <dbReference type="ARBA" id="ARBA00022475"/>
    </source>
</evidence>
<evidence type="ECO:0000256" key="2">
    <source>
        <dbReference type="ARBA" id="ARBA00022448"/>
    </source>
</evidence>
<comment type="caution">
    <text evidence="13">The sequence shown here is derived from an EMBL/GenBank/DDBJ whole genome shotgun (WGS) entry which is preliminary data.</text>
</comment>
<evidence type="ECO:0000256" key="10">
    <source>
        <dbReference type="SAM" id="Phobius"/>
    </source>
</evidence>
<dbReference type="PROSITE" id="PS50893">
    <property type="entry name" value="ABC_TRANSPORTER_2"/>
    <property type="match status" value="1"/>
</dbReference>
<evidence type="ECO:0000256" key="7">
    <source>
        <dbReference type="ARBA" id="ARBA00022840"/>
    </source>
</evidence>
<dbReference type="SMART" id="SM00382">
    <property type="entry name" value="AAA"/>
    <property type="match status" value="1"/>
</dbReference>
<dbReference type="SUPFAM" id="SSF90123">
    <property type="entry name" value="ABC transporter transmembrane region"/>
    <property type="match status" value="1"/>
</dbReference>
<evidence type="ECO:0000313" key="14">
    <source>
        <dbReference type="Proteomes" id="UP000284841"/>
    </source>
</evidence>
<gene>
    <name evidence="13" type="ORF">DW099_03280</name>
</gene>
<dbReference type="Gene3D" id="1.20.1560.10">
    <property type="entry name" value="ABC transporter type 1, transmembrane domain"/>
    <property type="match status" value="1"/>
</dbReference>
<accession>A0A415E7A3</accession>
<dbReference type="GO" id="GO:0008234">
    <property type="term" value="F:cysteine-type peptidase activity"/>
    <property type="evidence" value="ECO:0007669"/>
    <property type="project" value="UniProtKB-KW"/>
</dbReference>
<dbReference type="InterPro" id="IPR003593">
    <property type="entry name" value="AAA+_ATPase"/>
</dbReference>
<dbReference type="SUPFAM" id="SSF52540">
    <property type="entry name" value="P-loop containing nucleoside triphosphate hydrolases"/>
    <property type="match status" value="1"/>
</dbReference>
<keyword evidence="6" id="KW-0788">Thiol protease</keyword>
<keyword evidence="3" id="KW-1003">Cell membrane</keyword>
<evidence type="ECO:0000256" key="9">
    <source>
        <dbReference type="ARBA" id="ARBA00023136"/>
    </source>
</evidence>
<evidence type="ECO:0000256" key="5">
    <source>
        <dbReference type="ARBA" id="ARBA00022741"/>
    </source>
</evidence>
<dbReference type="GO" id="GO:0005886">
    <property type="term" value="C:plasma membrane"/>
    <property type="evidence" value="ECO:0007669"/>
    <property type="project" value="UniProtKB-SubCell"/>
</dbReference>
<proteinExistence type="predicted"/>
<evidence type="ECO:0000256" key="4">
    <source>
        <dbReference type="ARBA" id="ARBA00022692"/>
    </source>
</evidence>
<dbReference type="PANTHER" id="PTHR24221">
    <property type="entry name" value="ATP-BINDING CASSETTE SUB-FAMILY B"/>
    <property type="match status" value="1"/>
</dbReference>
<keyword evidence="5" id="KW-0547">Nucleotide-binding</keyword>
<dbReference type="InterPro" id="IPR017871">
    <property type="entry name" value="ABC_transporter-like_CS"/>
</dbReference>
<dbReference type="PROSITE" id="PS50929">
    <property type="entry name" value="ABC_TM1F"/>
    <property type="match status" value="1"/>
</dbReference>
<evidence type="ECO:0000313" key="13">
    <source>
        <dbReference type="EMBL" id="RHJ89609.1"/>
    </source>
</evidence>
<dbReference type="InterPro" id="IPR027417">
    <property type="entry name" value="P-loop_NTPase"/>
</dbReference>
<feature type="domain" description="ABC transmembrane type-1" evidence="12">
    <location>
        <begin position="181"/>
        <end position="456"/>
    </location>
</feature>
<feature type="transmembrane region" description="Helical" evidence="10">
    <location>
        <begin position="293"/>
        <end position="310"/>
    </location>
</feature>
<dbReference type="Proteomes" id="UP000284841">
    <property type="component" value="Unassembled WGS sequence"/>
</dbReference>
<dbReference type="GO" id="GO:0016887">
    <property type="term" value="F:ATP hydrolysis activity"/>
    <property type="evidence" value="ECO:0007669"/>
    <property type="project" value="InterPro"/>
</dbReference>
<comment type="subcellular location">
    <subcellularLocation>
        <location evidence="1">Cell membrane</location>
        <topology evidence="1">Multi-pass membrane protein</topology>
    </subcellularLocation>
</comment>
<dbReference type="GO" id="GO:0140359">
    <property type="term" value="F:ABC-type transporter activity"/>
    <property type="evidence" value="ECO:0007669"/>
    <property type="project" value="InterPro"/>
</dbReference>
<keyword evidence="14" id="KW-1185">Reference proteome</keyword>
<dbReference type="GO" id="GO:0034040">
    <property type="term" value="F:ATPase-coupled lipid transmembrane transporter activity"/>
    <property type="evidence" value="ECO:0007669"/>
    <property type="project" value="TreeGrafter"/>
</dbReference>